<reference evidence="2" key="1">
    <citation type="submission" date="2022-11" db="EMBL/GenBank/DDBJ databases">
        <title>Minimal conservation of predation-associated metabolite biosynthetic gene clusters underscores biosynthetic potential of Myxococcota including descriptions for ten novel species: Archangium lansinium sp. nov., Myxococcus landrumus sp. nov., Nannocystis bai.</title>
        <authorList>
            <person name="Ahearne A."/>
            <person name="Stevens C."/>
            <person name="Phillips K."/>
        </authorList>
    </citation>
    <scope>NUCLEOTIDE SEQUENCE</scope>
    <source>
        <strain evidence="2">Na p29</strain>
    </source>
</reference>
<organism evidence="2 3">
    <name type="scientific">Nannocystis pusilla</name>
    <dbReference type="NCBI Taxonomy" id="889268"/>
    <lineage>
        <taxon>Bacteria</taxon>
        <taxon>Pseudomonadati</taxon>
        <taxon>Myxococcota</taxon>
        <taxon>Polyangia</taxon>
        <taxon>Nannocystales</taxon>
        <taxon>Nannocystaceae</taxon>
        <taxon>Nannocystis</taxon>
    </lineage>
</organism>
<feature type="region of interest" description="Disordered" evidence="1">
    <location>
        <begin position="543"/>
        <end position="562"/>
    </location>
</feature>
<name>A0A9X3J050_9BACT</name>
<dbReference type="EMBL" id="JAPNKE010000002">
    <property type="protein sequence ID" value="MCY1009299.1"/>
    <property type="molecule type" value="Genomic_DNA"/>
</dbReference>
<evidence type="ECO:0000313" key="3">
    <source>
        <dbReference type="Proteomes" id="UP001150924"/>
    </source>
</evidence>
<dbReference type="Pfam" id="PF13385">
    <property type="entry name" value="Laminin_G_3"/>
    <property type="match status" value="1"/>
</dbReference>
<evidence type="ECO:0000313" key="2">
    <source>
        <dbReference type="EMBL" id="MCY1009299.1"/>
    </source>
</evidence>
<gene>
    <name evidence="2" type="ORF">OV079_27795</name>
</gene>
<sequence>MIQLWIRRTTGGSGGSRQPIVALTGSDTKVVLGSGEQPDALLLTVTTPEFTYELAAPGAMPADRWAQVRAVLRPNGTATLSVLGMTVASNFVGIVGTSPLTPTIGGGSFTGDLSQLQIWTHAAPAKLSDDPPPLDAAELWAYYPLEALKQGANAQQFVTPDAGPNKRDAVGAVEQTVRWHDEAQADGDGSFLRFAGDAAEARLSPISCLSGQLAMEAWVRGEADDAKPAAVIQLLGAHGQAALIAGGKDGQVALVVIPDGVTIEVCSAKGLIKKNEWSHVAATVGFDAAKQTIVARVFHQGAQVAAAELSARTDQQGPPKFAPLHALLHEALVTRCVLGGAVPGGARFRGGMAEARIWQKSAPERVGAMWLARAHGGEPALLAAYRMASMTAGVFDDIGPRRARGTASGEVTVVTSGGPPIASLRAARAFRVGGRAKLVREWLPAELAGSPATGKAGAHRSVFDATLEVTARDGGVPTDRKLEVRVDRAMTALVETDGVVKKTAWAAATSYLLTIPNSGRLRVRMLADSVSCPTLRARVAGAPGGCGRSCAPTRRRRAASAR</sequence>
<dbReference type="RefSeq" id="WP_267771960.1">
    <property type="nucleotide sequence ID" value="NZ_JAPNKE010000002.1"/>
</dbReference>
<dbReference type="AlphaFoldDB" id="A0A9X3J050"/>
<feature type="compositionally biased region" description="Basic residues" evidence="1">
    <location>
        <begin position="553"/>
        <end position="562"/>
    </location>
</feature>
<keyword evidence="3" id="KW-1185">Reference proteome</keyword>
<accession>A0A9X3J050</accession>
<evidence type="ECO:0000256" key="1">
    <source>
        <dbReference type="SAM" id="MobiDB-lite"/>
    </source>
</evidence>
<dbReference type="Gene3D" id="2.60.120.200">
    <property type="match status" value="1"/>
</dbReference>
<dbReference type="InterPro" id="IPR013320">
    <property type="entry name" value="ConA-like_dom_sf"/>
</dbReference>
<comment type="caution">
    <text evidence="2">The sequence shown here is derived from an EMBL/GenBank/DDBJ whole genome shotgun (WGS) entry which is preliminary data.</text>
</comment>
<proteinExistence type="predicted"/>
<protein>
    <submittedName>
        <fullName evidence="2">Uncharacterized protein</fullName>
    </submittedName>
</protein>
<dbReference type="SUPFAM" id="SSF49899">
    <property type="entry name" value="Concanavalin A-like lectins/glucanases"/>
    <property type="match status" value="1"/>
</dbReference>
<dbReference type="Proteomes" id="UP001150924">
    <property type="component" value="Unassembled WGS sequence"/>
</dbReference>